<dbReference type="InterPro" id="IPR001173">
    <property type="entry name" value="Glyco_trans_2-like"/>
</dbReference>
<name>A0ABV3Y2J1_9ACTN</name>
<dbReference type="CDD" id="cd00761">
    <property type="entry name" value="Glyco_tranf_GTA_type"/>
    <property type="match status" value="1"/>
</dbReference>
<dbReference type="Proteomes" id="UP001560267">
    <property type="component" value="Unassembled WGS sequence"/>
</dbReference>
<feature type="domain" description="Glycosyltransferase 2-like" evidence="1">
    <location>
        <begin position="4"/>
        <end position="129"/>
    </location>
</feature>
<dbReference type="Gene3D" id="3.90.550.10">
    <property type="entry name" value="Spore Coat Polysaccharide Biosynthesis Protein SpsA, Chain A"/>
    <property type="match status" value="1"/>
</dbReference>
<sequence length="289" mass="32628">MQISVVVTCYNAHSTLSDTLESVLAQTRPPESIVVIDDGSDDDSAAIARRVAPQATIITQTNQGVSAARNLGIKQTTGDVIAFLDDDDVWHPTKLERQARLLERFPKLDLLATSWSRTYPTPKGTDTLRWVSYRDLTLINQFQTSTVMLRTELAKKVAAFNSRLDAVEDWAYWINCAKVGTLAVLEDDLVLYRDSEDGVSKNLYRFWSRMGIMLNETNAMELLEPSDRERILAWHAQRMAIAAILDRDLALLAPIALRALRAQPSAHLRALQSITVPFLRQRLRRRTSH</sequence>
<dbReference type="InterPro" id="IPR029044">
    <property type="entry name" value="Nucleotide-diphossugar_trans"/>
</dbReference>
<reference evidence="2 3" key="1">
    <citation type="submission" date="2024-07" db="EMBL/GenBank/DDBJ databases">
        <title>Draft Genome Sequence of Ferrimicrobium acidiphilum Strain YE2023, Isolated from a Pulp of Bioleach Reactor.</title>
        <authorList>
            <person name="Elkina Y.A."/>
            <person name="Bulaeva A.G."/>
            <person name="Beletsky A.V."/>
            <person name="Mardanov A.V."/>
        </authorList>
    </citation>
    <scope>NUCLEOTIDE SEQUENCE [LARGE SCALE GENOMIC DNA]</scope>
    <source>
        <strain evidence="2 3">YE2023</strain>
    </source>
</reference>
<accession>A0ABV3Y2J1</accession>
<evidence type="ECO:0000259" key="1">
    <source>
        <dbReference type="Pfam" id="PF00535"/>
    </source>
</evidence>
<gene>
    <name evidence="2" type="ORF">AB6A68_07120</name>
</gene>
<dbReference type="SUPFAM" id="SSF53448">
    <property type="entry name" value="Nucleotide-diphospho-sugar transferases"/>
    <property type="match status" value="1"/>
</dbReference>
<organism evidence="2 3">
    <name type="scientific">Ferrimicrobium acidiphilum</name>
    <dbReference type="NCBI Taxonomy" id="121039"/>
    <lineage>
        <taxon>Bacteria</taxon>
        <taxon>Bacillati</taxon>
        <taxon>Actinomycetota</taxon>
        <taxon>Acidimicrobiia</taxon>
        <taxon>Acidimicrobiales</taxon>
        <taxon>Acidimicrobiaceae</taxon>
        <taxon>Ferrimicrobium</taxon>
    </lineage>
</organism>
<proteinExistence type="predicted"/>
<evidence type="ECO:0000313" key="3">
    <source>
        <dbReference type="Proteomes" id="UP001560267"/>
    </source>
</evidence>
<dbReference type="EMBL" id="JBFSHR010000020">
    <property type="protein sequence ID" value="MEX6429610.1"/>
    <property type="molecule type" value="Genomic_DNA"/>
</dbReference>
<protein>
    <submittedName>
        <fullName evidence="2">Glycosyltransferase family 2 protein</fullName>
    </submittedName>
</protein>
<dbReference type="RefSeq" id="WP_298404973.1">
    <property type="nucleotide sequence ID" value="NZ_JBFSHR010000020.1"/>
</dbReference>
<dbReference type="Pfam" id="PF00535">
    <property type="entry name" value="Glycos_transf_2"/>
    <property type="match status" value="1"/>
</dbReference>
<keyword evidence="3" id="KW-1185">Reference proteome</keyword>
<evidence type="ECO:0000313" key="2">
    <source>
        <dbReference type="EMBL" id="MEX6429610.1"/>
    </source>
</evidence>
<dbReference type="InterPro" id="IPR050834">
    <property type="entry name" value="Glycosyltransf_2"/>
</dbReference>
<dbReference type="PANTHER" id="PTHR43685:SF11">
    <property type="entry name" value="GLYCOSYLTRANSFERASE TAGX-RELATED"/>
    <property type="match status" value="1"/>
</dbReference>
<dbReference type="PANTHER" id="PTHR43685">
    <property type="entry name" value="GLYCOSYLTRANSFERASE"/>
    <property type="match status" value="1"/>
</dbReference>
<comment type="caution">
    <text evidence="2">The sequence shown here is derived from an EMBL/GenBank/DDBJ whole genome shotgun (WGS) entry which is preliminary data.</text>
</comment>